<comment type="caution">
    <text evidence="4">The sequence shown here is derived from an EMBL/GenBank/DDBJ whole genome shotgun (WGS) entry which is preliminary data.</text>
</comment>
<keyword evidence="5" id="KW-1185">Reference proteome</keyword>
<evidence type="ECO:0000256" key="3">
    <source>
        <dbReference type="ARBA" id="ARBA00035659"/>
    </source>
</evidence>
<dbReference type="PANTHER" id="PTHR40137:SF2">
    <property type="entry name" value="PROTEIN GVPK 1"/>
    <property type="match status" value="1"/>
</dbReference>
<comment type="subcellular location">
    <subcellularLocation>
        <location evidence="2">Gas vesicle</location>
    </subcellularLocation>
</comment>
<organism evidence="4 5">
    <name type="scientific">Streptomyces broussonetiae</name>
    <dbReference type="NCBI Taxonomy" id="2686304"/>
    <lineage>
        <taxon>Bacteria</taxon>
        <taxon>Bacillati</taxon>
        <taxon>Actinomycetota</taxon>
        <taxon>Actinomycetes</taxon>
        <taxon>Kitasatosporales</taxon>
        <taxon>Streptomycetaceae</taxon>
        <taxon>Streptomyces</taxon>
    </lineage>
</organism>
<proteinExistence type="inferred from homology"/>
<evidence type="ECO:0000256" key="1">
    <source>
        <dbReference type="ARBA" id="ARBA00022987"/>
    </source>
</evidence>
<evidence type="ECO:0000313" key="4">
    <source>
        <dbReference type="EMBL" id="MFB8774705.1"/>
    </source>
</evidence>
<dbReference type="Proteomes" id="UP001585080">
    <property type="component" value="Unassembled WGS sequence"/>
</dbReference>
<dbReference type="Pfam" id="PF05121">
    <property type="entry name" value="GvpK"/>
    <property type="match status" value="1"/>
</dbReference>
<dbReference type="PANTHER" id="PTHR40137">
    <property type="entry name" value="PROTEIN GVPK 1"/>
    <property type="match status" value="1"/>
</dbReference>
<keyword evidence="1" id="KW-0304">Gas vesicle</keyword>
<comment type="similarity">
    <text evidence="3">Belongs to the gas vesicle GvpK family.</text>
</comment>
<dbReference type="RefSeq" id="WP_376733403.1">
    <property type="nucleotide sequence ID" value="NZ_JAYMRP010000015.1"/>
</dbReference>
<dbReference type="EMBL" id="JAYMRP010000015">
    <property type="protein sequence ID" value="MFB8774705.1"/>
    <property type="molecule type" value="Genomic_DNA"/>
</dbReference>
<accession>A0ABV5ED16</accession>
<sequence length="82" mass="9067">MGHDLAALVLTVVELLRQLMECQAVRRFDEETLSPEQEDRLGTALMLLDGRMDDLCEQHGLSRSDLNLDLGPLGPLPADPDP</sequence>
<reference evidence="4 5" key="1">
    <citation type="submission" date="2024-01" db="EMBL/GenBank/DDBJ databases">
        <title>Genome mining of biosynthetic gene clusters to explore secondary metabolites of Streptomyces sp.</title>
        <authorList>
            <person name="Baig A."/>
            <person name="Ajitkumar Shintre N."/>
            <person name="Kumar H."/>
            <person name="Anbarasu A."/>
            <person name="Ramaiah S."/>
        </authorList>
    </citation>
    <scope>NUCLEOTIDE SEQUENCE [LARGE SCALE GENOMIC DNA]</scope>
    <source>
        <strain evidence="4 5">A57</strain>
    </source>
</reference>
<protein>
    <submittedName>
        <fullName evidence="4">Gas vesicle protein K</fullName>
    </submittedName>
</protein>
<dbReference type="InterPro" id="IPR007805">
    <property type="entry name" value="GvpK"/>
</dbReference>
<gene>
    <name evidence="4" type="ORF">VSS16_18560</name>
</gene>
<evidence type="ECO:0000256" key="2">
    <source>
        <dbReference type="ARBA" id="ARBA00035108"/>
    </source>
</evidence>
<name>A0ABV5ED16_9ACTN</name>
<evidence type="ECO:0000313" key="5">
    <source>
        <dbReference type="Proteomes" id="UP001585080"/>
    </source>
</evidence>